<evidence type="ECO:0008006" key="3">
    <source>
        <dbReference type="Google" id="ProtNLM"/>
    </source>
</evidence>
<keyword evidence="2" id="KW-1185">Reference proteome</keyword>
<proteinExistence type="predicted"/>
<sequence>MKHLISGLLCGIIWVQSALPLAAESRIYQEPDFSNAEPVRMEILQDGGRRKLGARFVRPSSTGVEIEMLDGDGAIIVGWDHMEQFTINIPITEKLNRALSHRDPKRRVELLENEVRPLLPLASIRSESTNVHILLNAYIEAVIASEDWLRGYEMSQNMALNRSPAETVQHLYTVAENLFVVNEQAKALTLIDQLTAARPAKEFRKLGRGVAERMLDLRLFEPALRLYLTIADATTGLESKKALYVSAYLSLEMDDAAEAEGLIQSAKAIPQQDNEAFGLEYLCQGVEASRAGEADLALKHLGHAMVLLPTRNRLQQVGLYYTYQSYWGKEQVQIAQNILDEMSLLFPDSAYLATLEQSIITE</sequence>
<evidence type="ECO:0000313" key="1">
    <source>
        <dbReference type="EMBL" id="WPJ97169.1"/>
    </source>
</evidence>
<protein>
    <recommendedName>
        <fullName evidence="3">Tetratricopeptide repeat protein</fullName>
    </recommendedName>
</protein>
<gene>
    <name evidence="1" type="ORF">SH580_05535</name>
</gene>
<accession>A0ABZ0RLT4</accession>
<dbReference type="EMBL" id="CP138858">
    <property type="protein sequence ID" value="WPJ97169.1"/>
    <property type="molecule type" value="Genomic_DNA"/>
</dbReference>
<organism evidence="1 2">
    <name type="scientific">Coraliomargarita algicola</name>
    <dbReference type="NCBI Taxonomy" id="3092156"/>
    <lineage>
        <taxon>Bacteria</taxon>
        <taxon>Pseudomonadati</taxon>
        <taxon>Verrucomicrobiota</taxon>
        <taxon>Opitutia</taxon>
        <taxon>Puniceicoccales</taxon>
        <taxon>Coraliomargaritaceae</taxon>
        <taxon>Coraliomargarita</taxon>
    </lineage>
</organism>
<name>A0ABZ0RLT4_9BACT</name>
<dbReference type="RefSeq" id="WP_319834018.1">
    <property type="nucleotide sequence ID" value="NZ_CP138858.1"/>
</dbReference>
<reference evidence="1 2" key="1">
    <citation type="submission" date="2023-11" db="EMBL/GenBank/DDBJ databases">
        <title>Coraliomargarita sp. nov., isolated from marine algae.</title>
        <authorList>
            <person name="Lee J.K."/>
            <person name="Baek J.H."/>
            <person name="Kim J.M."/>
            <person name="Choi D.G."/>
            <person name="Jeon C.O."/>
        </authorList>
    </citation>
    <scope>NUCLEOTIDE SEQUENCE [LARGE SCALE GENOMIC DNA]</scope>
    <source>
        <strain evidence="1 2">J2-16</strain>
    </source>
</reference>
<evidence type="ECO:0000313" key="2">
    <source>
        <dbReference type="Proteomes" id="UP001324993"/>
    </source>
</evidence>
<dbReference type="Proteomes" id="UP001324993">
    <property type="component" value="Chromosome"/>
</dbReference>